<dbReference type="SUPFAM" id="SSF55874">
    <property type="entry name" value="ATPase domain of HSP90 chaperone/DNA topoisomerase II/histidine kinase"/>
    <property type="match status" value="1"/>
</dbReference>
<dbReference type="InterPro" id="IPR020568">
    <property type="entry name" value="Ribosomal_Su5_D2-typ_SF"/>
</dbReference>
<dbReference type="InterPro" id="IPR003594">
    <property type="entry name" value="HATPase_dom"/>
</dbReference>
<dbReference type="InterPro" id="IPR001404">
    <property type="entry name" value="Hsp90_fam"/>
</dbReference>
<dbReference type="FunFam" id="1.20.120.790:FF:000001">
    <property type="entry name" value="Heat shock protein 90 alpha"/>
    <property type="match status" value="1"/>
</dbReference>
<proteinExistence type="inferred from homology"/>
<dbReference type="FunFam" id="3.30.230.80:FF:000005">
    <property type="entry name" value="heat shock protein 90-5, chloroplastic"/>
    <property type="match status" value="1"/>
</dbReference>
<dbReference type="Gene3D" id="3.30.230.80">
    <property type="match status" value="1"/>
</dbReference>
<dbReference type="PRINTS" id="PR00775">
    <property type="entry name" value="HEATSHOCK90"/>
</dbReference>
<feature type="binding site" evidence="5">
    <location>
        <position position="493"/>
    </location>
    <ligand>
        <name>ATP</name>
        <dbReference type="ChEBI" id="CHEBI:30616"/>
    </ligand>
</feature>
<accession>A0A6U9QUM4</accession>
<feature type="binding site" evidence="5">
    <location>
        <begin position="238"/>
        <end position="243"/>
    </location>
    <ligand>
        <name>ATP</name>
        <dbReference type="ChEBI" id="CHEBI:30616"/>
    </ligand>
</feature>
<feature type="binding site" evidence="5">
    <location>
        <position position="200"/>
    </location>
    <ligand>
        <name>ATP</name>
        <dbReference type="ChEBI" id="CHEBI:30616"/>
    </ligand>
</feature>
<dbReference type="NCBIfam" id="NF003555">
    <property type="entry name" value="PRK05218.1"/>
    <property type="match status" value="1"/>
</dbReference>
<evidence type="ECO:0000313" key="8">
    <source>
        <dbReference type="EMBL" id="CAE0610050.1"/>
    </source>
</evidence>
<evidence type="ECO:0000256" key="2">
    <source>
        <dbReference type="ARBA" id="ARBA00022741"/>
    </source>
</evidence>
<dbReference type="Gene3D" id="3.30.565.10">
    <property type="entry name" value="Histidine kinase-like ATPase, C-terminal domain"/>
    <property type="match status" value="1"/>
</dbReference>
<dbReference type="HAMAP" id="MF_00505">
    <property type="entry name" value="HSP90"/>
    <property type="match status" value="1"/>
</dbReference>
<dbReference type="InterPro" id="IPR036890">
    <property type="entry name" value="HATPase_C_sf"/>
</dbReference>
<organism evidence="8">
    <name type="scientific">Picocystis salinarum</name>
    <dbReference type="NCBI Taxonomy" id="88271"/>
    <lineage>
        <taxon>Eukaryota</taxon>
        <taxon>Viridiplantae</taxon>
        <taxon>Chlorophyta</taxon>
        <taxon>Picocystophyceae</taxon>
        <taxon>Picocystales</taxon>
        <taxon>Picocystaceae</taxon>
        <taxon>Picocystis</taxon>
    </lineage>
</organism>
<dbReference type="GO" id="GO:0016887">
    <property type="term" value="F:ATP hydrolysis activity"/>
    <property type="evidence" value="ECO:0007669"/>
    <property type="project" value="InterPro"/>
</dbReference>
<dbReference type="InterPro" id="IPR019805">
    <property type="entry name" value="Heat_shock_protein_90_CS"/>
</dbReference>
<dbReference type="GO" id="GO:0051082">
    <property type="term" value="F:unfolded protein binding"/>
    <property type="evidence" value="ECO:0007669"/>
    <property type="project" value="InterPro"/>
</dbReference>
<dbReference type="GO" id="GO:0005524">
    <property type="term" value="F:ATP binding"/>
    <property type="evidence" value="ECO:0007669"/>
    <property type="project" value="UniProtKB-KW"/>
</dbReference>
<dbReference type="Gene3D" id="1.20.120.790">
    <property type="entry name" value="Heat shock protein 90, C-terminal domain"/>
    <property type="match status" value="1"/>
</dbReference>
<sequence length="820" mass="92910">MLSHRYVADRKEARPPNLRCMRVRAVRIAATYRCESMRTTTTIATGMRGNSAARGCQDAVAKSGWKRLETGGTTLRKISTAATRMVHPCKWQATQVNYASKQRRPRTFAASSTTDAPAEETFEYQTETNRLMDLIVNSLYSNRDVFLRELVSNASDALDKVRFLALSDSSQLGDRPDLEIKIQANKDSNTIVIEDSGVGMTKSDLMDSLGTIARSGTAKFMEKIKESQETHDANLIGQFGVGFYSAFLVADKVTVQTKNNADSTQWIWQSSMGSTSYSVKPDDGEPIKRGTRITLHLKEDAEEFCDPAKLQSLVKTYSEFINFPIKVWGEKTVPKEVVDVEATEKAREEAKKKAEEEGKEPEEVKEVMKTEYENVPDWIVQNENKPIWIRNPKEVSKEEYNGFFKTTFREFLDPLAQNHFNVEGTIEFRGILYVPGMAPFDSQQNFSGKSNNIKLYVKRVFISDEFDTDLMPRYLNFIKGVIDSSDLPLNVSREILQESRITRIMRKQLIKRSFDMIKEISKREDKSDYNTFWESFGKNIKLGIIEDSDNKAELAKFLRFYTTKSGDETTSLDDYISRMKAEQKDIFYLAADNKEAAENAPFLEQLRKKDFEVIYLTEPIDEVAFTNLGEYQEKKLADVSKEDLALGEETEEEKQKEEKVAEEFKDVTDFMAGVLGGKVEKVVISKRLSDSPAILVTSKFGWSANMEKIMKAQAMGDSNAMEYMKGRKIMEINADSPIIKDIKSRIADNKNDPQATEVVSLMYDTALLTSGFPVENPRDFAKKIYDTMTFAAGLSSDARPSESGTPAVEPEVVDPEDPWK</sequence>
<dbReference type="PROSITE" id="PS00298">
    <property type="entry name" value="HSP90"/>
    <property type="match status" value="1"/>
</dbReference>
<dbReference type="SMART" id="SM00387">
    <property type="entry name" value="HATPase_c"/>
    <property type="match status" value="1"/>
</dbReference>
<dbReference type="FunFam" id="3.30.565.10:FF:000005">
    <property type="entry name" value="Heat shock protein 90"/>
    <property type="match status" value="1"/>
</dbReference>
<feature type="domain" description="Histidine kinase/HSP90-like ATPase" evidence="7">
    <location>
        <begin position="142"/>
        <end position="301"/>
    </location>
</feature>
<dbReference type="EMBL" id="HBIS01004270">
    <property type="protein sequence ID" value="CAE0610053.1"/>
    <property type="molecule type" value="Transcribed_RNA"/>
</dbReference>
<evidence type="ECO:0000256" key="1">
    <source>
        <dbReference type="ARBA" id="ARBA00008239"/>
    </source>
</evidence>
<evidence type="ECO:0000256" key="4">
    <source>
        <dbReference type="ARBA" id="ARBA00023186"/>
    </source>
</evidence>
<dbReference type="GO" id="GO:0140662">
    <property type="term" value="F:ATP-dependent protein folding chaperone"/>
    <property type="evidence" value="ECO:0007669"/>
    <property type="project" value="InterPro"/>
</dbReference>
<evidence type="ECO:0000256" key="5">
    <source>
        <dbReference type="PIRSR" id="PIRSR002583-1"/>
    </source>
</evidence>
<feature type="binding site" evidence="5">
    <location>
        <begin position="215"/>
        <end position="216"/>
    </location>
    <ligand>
        <name>ATP</name>
        <dbReference type="ChEBI" id="CHEBI:30616"/>
    </ligand>
</feature>
<evidence type="ECO:0000313" key="9">
    <source>
        <dbReference type="EMBL" id="CAE0610051.1"/>
    </source>
</evidence>
<feature type="binding site" evidence="5">
    <location>
        <position position="195"/>
    </location>
    <ligand>
        <name>ATP</name>
        <dbReference type="ChEBI" id="CHEBI:30616"/>
    </ligand>
</feature>
<dbReference type="Gene3D" id="3.40.50.11260">
    <property type="match status" value="1"/>
</dbReference>
<evidence type="ECO:0000256" key="6">
    <source>
        <dbReference type="SAM" id="MobiDB-lite"/>
    </source>
</evidence>
<name>A0A6U9QUM4_9CHLO</name>
<feature type="binding site" evidence="5">
    <location>
        <position position="149"/>
    </location>
    <ligand>
        <name>ATP</name>
        <dbReference type="ChEBI" id="CHEBI:30616"/>
    </ligand>
</feature>
<keyword evidence="2 5" id="KW-0547">Nucleotide-binding</keyword>
<dbReference type="SUPFAM" id="SSF54211">
    <property type="entry name" value="Ribosomal protein S5 domain 2-like"/>
    <property type="match status" value="1"/>
</dbReference>
<gene>
    <name evidence="8" type="ORF">PSAL00342_LOCUS3873</name>
    <name evidence="9" type="ORF">PSAL00342_LOCUS3874</name>
    <name evidence="10" type="ORF">PSAL00342_LOCUS3876</name>
</gene>
<dbReference type="InterPro" id="IPR037196">
    <property type="entry name" value="HSP90_C"/>
</dbReference>
<keyword evidence="4" id="KW-0143">Chaperone</keyword>
<feature type="compositionally biased region" description="Acidic residues" evidence="6">
    <location>
        <begin position="811"/>
        <end position="820"/>
    </location>
</feature>
<evidence type="ECO:0000313" key="10">
    <source>
        <dbReference type="EMBL" id="CAE0610053.1"/>
    </source>
</evidence>
<comment type="similarity">
    <text evidence="1">Belongs to the heat shock protein 90 family.</text>
</comment>
<evidence type="ECO:0000256" key="3">
    <source>
        <dbReference type="ARBA" id="ARBA00022840"/>
    </source>
</evidence>
<protein>
    <recommendedName>
        <fullName evidence="7">Histidine kinase/HSP90-like ATPase domain-containing protein</fullName>
    </recommendedName>
</protein>
<dbReference type="PANTHER" id="PTHR11528">
    <property type="entry name" value="HEAT SHOCK PROTEIN 90 FAMILY MEMBER"/>
    <property type="match status" value="1"/>
</dbReference>
<reference evidence="8" key="1">
    <citation type="submission" date="2021-01" db="EMBL/GenBank/DDBJ databases">
        <authorList>
            <person name="Corre E."/>
            <person name="Pelletier E."/>
            <person name="Niang G."/>
            <person name="Scheremetjew M."/>
            <person name="Finn R."/>
            <person name="Kale V."/>
            <person name="Holt S."/>
            <person name="Cochrane G."/>
            <person name="Meng A."/>
            <person name="Brown T."/>
            <person name="Cohen L."/>
        </authorList>
    </citation>
    <scope>NUCLEOTIDE SEQUENCE</scope>
    <source>
        <strain evidence="8">CCMP1897</strain>
    </source>
</reference>
<dbReference type="PIRSF" id="PIRSF002583">
    <property type="entry name" value="Hsp90"/>
    <property type="match status" value="1"/>
</dbReference>
<dbReference type="EMBL" id="HBIS01004268">
    <property type="protein sequence ID" value="CAE0610051.1"/>
    <property type="molecule type" value="Transcribed_RNA"/>
</dbReference>
<evidence type="ECO:0000259" key="7">
    <source>
        <dbReference type="SMART" id="SM00387"/>
    </source>
</evidence>
<dbReference type="SUPFAM" id="SSF110942">
    <property type="entry name" value="HSP90 C-terminal domain"/>
    <property type="match status" value="1"/>
</dbReference>
<feature type="binding site" evidence="5">
    <location>
        <position position="153"/>
    </location>
    <ligand>
        <name>ATP</name>
        <dbReference type="ChEBI" id="CHEBI:30616"/>
    </ligand>
</feature>
<feature type="binding site" evidence="5">
    <location>
        <position position="291"/>
    </location>
    <ligand>
        <name>ATP</name>
        <dbReference type="ChEBI" id="CHEBI:30616"/>
    </ligand>
</feature>
<feature type="region of interest" description="Disordered" evidence="6">
    <location>
        <begin position="795"/>
        <end position="820"/>
    </location>
</feature>
<keyword evidence="3 5" id="KW-0067">ATP-binding</keyword>
<dbReference type="Pfam" id="PF13589">
    <property type="entry name" value="HATPase_c_3"/>
    <property type="match status" value="1"/>
</dbReference>
<dbReference type="FunFam" id="3.40.50.11260:FF:000005">
    <property type="entry name" value="Heat shock protein 90"/>
    <property type="match status" value="1"/>
</dbReference>
<dbReference type="CDD" id="cd16927">
    <property type="entry name" value="HATPase_Hsp90-like"/>
    <property type="match status" value="1"/>
</dbReference>
<dbReference type="AlphaFoldDB" id="A0A6U9QUM4"/>
<dbReference type="InterPro" id="IPR020575">
    <property type="entry name" value="Hsp90_N"/>
</dbReference>
<dbReference type="EMBL" id="HBIS01004267">
    <property type="protein sequence ID" value="CAE0610050.1"/>
    <property type="molecule type" value="Transcribed_RNA"/>
</dbReference>
<dbReference type="Pfam" id="PF00183">
    <property type="entry name" value="HSP90"/>
    <property type="match status" value="1"/>
</dbReference>